<keyword evidence="2" id="KW-1185">Reference proteome</keyword>
<dbReference type="Proteomes" id="UP000504882">
    <property type="component" value="Unassembled WGS sequence"/>
</dbReference>
<protein>
    <recommendedName>
        <fullName evidence="3">NUMOD4 domain-containing protein</fullName>
    </recommendedName>
</protein>
<accession>A0ABY2E780</accession>
<comment type="caution">
    <text evidence="1">The sequence shown here is derived from an EMBL/GenBank/DDBJ whole genome shotgun (WGS) entry which is preliminary data.</text>
</comment>
<gene>
    <name evidence="1" type="ORF">EXU48_04240</name>
</gene>
<organism evidence="1 2">
    <name type="scientific">Occultella glacieicola</name>
    <dbReference type="NCBI Taxonomy" id="2518684"/>
    <lineage>
        <taxon>Bacteria</taxon>
        <taxon>Bacillati</taxon>
        <taxon>Actinomycetota</taxon>
        <taxon>Actinomycetes</taxon>
        <taxon>Micrococcales</taxon>
        <taxon>Ruaniaceae</taxon>
        <taxon>Occultella</taxon>
    </lineage>
</organism>
<sequence length="89" mass="9990">MGNFDEVWRRIRRHAGGTFHTITGLAFTYGVPGNYLRVTRDGNEVNRSLSKTNFRRAAEMMPSDGPGSFNGRQGPSCTWAILTDARIRD</sequence>
<evidence type="ECO:0008006" key="3">
    <source>
        <dbReference type="Google" id="ProtNLM"/>
    </source>
</evidence>
<reference evidence="1 2" key="1">
    <citation type="submission" date="2019-03" db="EMBL/GenBank/DDBJ databases">
        <title>Genomic features of bacteria from cold environments.</title>
        <authorList>
            <person name="Shen L."/>
        </authorList>
    </citation>
    <scope>NUCLEOTIDE SEQUENCE [LARGE SCALE GENOMIC DNA]</scope>
    <source>
        <strain evidence="2">T3246-1</strain>
    </source>
</reference>
<evidence type="ECO:0000313" key="2">
    <source>
        <dbReference type="Proteomes" id="UP000504882"/>
    </source>
</evidence>
<proteinExistence type="predicted"/>
<dbReference type="EMBL" id="SMNA01000002">
    <property type="protein sequence ID" value="TDE97412.1"/>
    <property type="molecule type" value="Genomic_DNA"/>
</dbReference>
<name>A0ABY2E780_9MICO</name>
<evidence type="ECO:0000313" key="1">
    <source>
        <dbReference type="EMBL" id="TDE97412.1"/>
    </source>
</evidence>
<dbReference type="RefSeq" id="WP_133106338.1">
    <property type="nucleotide sequence ID" value="NZ_SMNA01000002.1"/>
</dbReference>